<sequence>MHIFEKAPRMNVKVIRPLKIAVIGSGISGLSAAWLLNRQHDVTLFEKDDRPGGHSNTVTVATEEGDLAVDTGFIVYNPVNYPNLVEFFRTLGVPSMKTDMSFGVSINSGALEYSGCGLAGVFAQKRNLLRPGYWKMLADLMRFYREASDLIDDPEVQPQTLGEMLNSRGYGRAFIYQHLIPMGAAIWSTPADQMLDYPAVTFLRFCQNHGLVQLKDRPQWRTVAGGSREYVQRVCDELKGGVRLNSRIHRIHRRGGQAVVEFMHGESESFDHVVLACHADQALALLADPSPDEKRLLSCFPYQRNRALLHTDAALMPRREAAWASWNYLTDSHSPDSLPRAISVTYWMNRLQHLPQQHPVFVTLNPVEEPAEGKILRSFLYDHPVFNLDSIAAQKELWSLQGKQNTWFCGAYFGYGFHEDGLQSGLAVAEQLGGTKRPWTLDDPNSRIHVQAPEKPRVVWLHGAVA</sequence>
<protein>
    <submittedName>
        <fullName evidence="2">Flavin containing amine oxidoreductase</fullName>
    </submittedName>
</protein>
<dbReference type="Gene3D" id="3.30.70.1990">
    <property type="match status" value="1"/>
</dbReference>
<dbReference type="InterPro" id="IPR050464">
    <property type="entry name" value="Zeta_carotene_desat/Oxidored"/>
</dbReference>
<dbReference type="EMBL" id="FNRJ01000005">
    <property type="protein sequence ID" value="SEA60130.1"/>
    <property type="molecule type" value="Genomic_DNA"/>
</dbReference>
<dbReference type="InterPro" id="IPR002937">
    <property type="entry name" value="Amino_oxidase"/>
</dbReference>
<gene>
    <name evidence="2" type="ORF">SAMN02745729_10520</name>
</gene>
<dbReference type="FunFam" id="1.10.405.20:FF:000001">
    <property type="entry name" value="Amine oxidase"/>
    <property type="match status" value="1"/>
</dbReference>
<dbReference type="PANTHER" id="PTHR42923">
    <property type="entry name" value="PROTOPORPHYRINOGEN OXIDASE"/>
    <property type="match status" value="1"/>
</dbReference>
<dbReference type="Pfam" id="PF01593">
    <property type="entry name" value="Amino_oxidase"/>
    <property type="match status" value="1"/>
</dbReference>
<name>A0A1H4CIH6_9GAMM</name>
<dbReference type="AlphaFoldDB" id="A0A1H4CIH6"/>
<accession>A0A1H4CIH6</accession>
<dbReference type="InterPro" id="IPR036188">
    <property type="entry name" value="FAD/NAD-bd_sf"/>
</dbReference>
<dbReference type="RefSeq" id="WP_254774987.1">
    <property type="nucleotide sequence ID" value="NZ_FNRJ01000005.1"/>
</dbReference>
<dbReference type="SUPFAM" id="SSF51905">
    <property type="entry name" value="FAD/NAD(P)-binding domain"/>
    <property type="match status" value="1"/>
</dbReference>
<keyword evidence="3" id="KW-1185">Reference proteome</keyword>
<dbReference type="Gene3D" id="3.50.50.60">
    <property type="entry name" value="FAD/NAD(P)-binding domain"/>
    <property type="match status" value="1"/>
</dbReference>
<dbReference type="PANTHER" id="PTHR42923:SF17">
    <property type="entry name" value="AMINE OXIDASE DOMAIN-CONTAINING PROTEIN"/>
    <property type="match status" value="1"/>
</dbReference>
<dbReference type="GO" id="GO:0016491">
    <property type="term" value="F:oxidoreductase activity"/>
    <property type="evidence" value="ECO:0007669"/>
    <property type="project" value="InterPro"/>
</dbReference>
<dbReference type="Gene3D" id="1.10.405.20">
    <property type="match status" value="1"/>
</dbReference>
<organism evidence="2 3">
    <name type="scientific">Marinobacterium iners DSM 11526</name>
    <dbReference type="NCBI Taxonomy" id="1122198"/>
    <lineage>
        <taxon>Bacteria</taxon>
        <taxon>Pseudomonadati</taxon>
        <taxon>Pseudomonadota</taxon>
        <taxon>Gammaproteobacteria</taxon>
        <taxon>Oceanospirillales</taxon>
        <taxon>Oceanospirillaceae</taxon>
        <taxon>Marinobacterium</taxon>
    </lineage>
</organism>
<evidence type="ECO:0000313" key="2">
    <source>
        <dbReference type="EMBL" id="SEA60130.1"/>
    </source>
</evidence>
<dbReference type="STRING" id="1122198.SAMN02745729_10520"/>
<feature type="domain" description="Amine oxidase" evidence="1">
    <location>
        <begin position="27"/>
        <end position="289"/>
    </location>
</feature>
<evidence type="ECO:0000259" key="1">
    <source>
        <dbReference type="Pfam" id="PF01593"/>
    </source>
</evidence>
<evidence type="ECO:0000313" key="3">
    <source>
        <dbReference type="Proteomes" id="UP000242469"/>
    </source>
</evidence>
<proteinExistence type="predicted"/>
<reference evidence="3" key="1">
    <citation type="submission" date="2016-10" db="EMBL/GenBank/DDBJ databases">
        <authorList>
            <person name="Varghese N."/>
            <person name="Submissions S."/>
        </authorList>
    </citation>
    <scope>NUCLEOTIDE SEQUENCE [LARGE SCALE GENOMIC DNA]</scope>
    <source>
        <strain evidence="3">DSM 11526</strain>
    </source>
</reference>
<dbReference type="Proteomes" id="UP000242469">
    <property type="component" value="Unassembled WGS sequence"/>
</dbReference>